<reference evidence="4" key="1">
    <citation type="journal article" date="2012" name="G3 (Bethesda)">
        <title>Pichia sorbitophila, an interspecies yeast hybrid reveals early steps of genome resolution following polyploidization.</title>
        <authorList>
            <person name="Leh Louis V."/>
            <person name="Despons L."/>
            <person name="Friedrich A."/>
            <person name="Martin T."/>
            <person name="Durrens P."/>
            <person name="Casaregola S."/>
            <person name="Neuveglise C."/>
            <person name="Fairhead C."/>
            <person name="Marck C."/>
            <person name="Cruz J.A."/>
            <person name="Straub M.L."/>
            <person name="Kugler V."/>
            <person name="Sacerdot C."/>
            <person name="Uzunov Z."/>
            <person name="Thierry A."/>
            <person name="Weiss S."/>
            <person name="Bleykasten C."/>
            <person name="De Montigny J."/>
            <person name="Jacques N."/>
            <person name="Jung P."/>
            <person name="Lemaire M."/>
            <person name="Mallet S."/>
            <person name="Morel G."/>
            <person name="Richard G.F."/>
            <person name="Sarkar A."/>
            <person name="Savel G."/>
            <person name="Schacherer J."/>
            <person name="Seret M.L."/>
            <person name="Talla E."/>
            <person name="Samson G."/>
            <person name="Jubin C."/>
            <person name="Poulain J."/>
            <person name="Vacherie B."/>
            <person name="Barbe V."/>
            <person name="Pelletier E."/>
            <person name="Sherman D.J."/>
            <person name="Westhof E."/>
            <person name="Weissenbach J."/>
            <person name="Baret P.V."/>
            <person name="Wincker P."/>
            <person name="Gaillardin C."/>
            <person name="Dujon B."/>
            <person name="Souciet J.L."/>
        </authorList>
    </citation>
    <scope>NUCLEOTIDE SEQUENCE [LARGE SCALE GENOMIC DNA]</scope>
    <source>
        <strain evidence="4">CBS 270.75 / DBVPG 7215 / KCTC 17166 / NRRL Y-17582</strain>
    </source>
</reference>
<evidence type="ECO:0000256" key="1">
    <source>
        <dbReference type="SAM" id="Coils"/>
    </source>
</evidence>
<dbReference type="GO" id="GO:0005737">
    <property type="term" value="C:cytoplasm"/>
    <property type="evidence" value="ECO:0007669"/>
    <property type="project" value="EnsemblFungi"/>
</dbReference>
<dbReference type="GO" id="GO:0030695">
    <property type="term" value="F:GTPase regulator activity"/>
    <property type="evidence" value="ECO:0007669"/>
    <property type="project" value="EnsemblFungi"/>
</dbReference>
<dbReference type="FunCoup" id="G8JV31">
    <property type="interactions" value="15"/>
</dbReference>
<name>G8JV31_ERECY</name>
<evidence type="ECO:0008006" key="5">
    <source>
        <dbReference type="Google" id="ProtNLM"/>
    </source>
</evidence>
<sequence>MDELLSRAGSQAVSFAIKSSVSLASTYAIKQFTKFLTNVPQKDANRLEKLRRQLETRIDIINNAIGLIKLCVVRGNTNLGSTLSLILDLKDELNGFNIEMDQLALDSAGVNFIGLKENGGKKSAVALMEARMNELIHRIELVIPLINLSMTTSGVSSSMKLPNNVSPSLLLQASNMVIKSNENAAATQYEHDIQVGPLFEVTSFNVFDKSSKIIWKEHITRCDLRIVRYAAHNKDNIDYNYYIELRENFNDGRYHDLKEDQPKKSRYQIHQIVRLFFTVSGKLLNLEERDSPVLVLKLDKNLKRDGNSSSTEDIEWIAFGEYEEVVDDSESEAGEEEAEEEQKKRVLRKLTKERMRMKVATKKKFTIVPKRTNRTES</sequence>
<dbReference type="OrthoDB" id="512915at2759"/>
<feature type="compositionally biased region" description="Acidic residues" evidence="2">
    <location>
        <begin position="327"/>
        <end position="340"/>
    </location>
</feature>
<dbReference type="KEGG" id="erc:Ecym_6117"/>
<dbReference type="Proteomes" id="UP000006790">
    <property type="component" value="Chromosome 6"/>
</dbReference>
<evidence type="ECO:0000313" key="3">
    <source>
        <dbReference type="EMBL" id="AET40510.1"/>
    </source>
</evidence>
<evidence type="ECO:0000313" key="4">
    <source>
        <dbReference type="Proteomes" id="UP000006790"/>
    </source>
</evidence>
<dbReference type="GO" id="GO:0005634">
    <property type="term" value="C:nucleus"/>
    <property type="evidence" value="ECO:0007669"/>
    <property type="project" value="EnsemblFungi"/>
</dbReference>
<dbReference type="GeneID" id="11468884"/>
<dbReference type="RefSeq" id="XP_003647327.1">
    <property type="nucleotide sequence ID" value="XM_003647279.1"/>
</dbReference>
<keyword evidence="1" id="KW-0175">Coiled coil</keyword>
<organism evidence="3 4">
    <name type="scientific">Eremothecium cymbalariae (strain CBS 270.75 / DBVPG 7215 / KCTC 17166 / NRRL Y-17582)</name>
    <name type="common">Yeast</name>
    <dbReference type="NCBI Taxonomy" id="931890"/>
    <lineage>
        <taxon>Eukaryota</taxon>
        <taxon>Fungi</taxon>
        <taxon>Dikarya</taxon>
        <taxon>Ascomycota</taxon>
        <taxon>Saccharomycotina</taxon>
        <taxon>Saccharomycetes</taxon>
        <taxon>Saccharomycetales</taxon>
        <taxon>Saccharomycetaceae</taxon>
        <taxon>Eremothecium</taxon>
    </lineage>
</organism>
<proteinExistence type="predicted"/>
<protein>
    <recommendedName>
        <fullName evidence="5">Ran-specific GTPase-activating protein 30</fullName>
    </recommendedName>
</protein>
<dbReference type="eggNOG" id="ENOG502R7I3">
    <property type="taxonomic scope" value="Eukaryota"/>
</dbReference>
<dbReference type="PANTHER" id="PTHR31010">
    <property type="entry name" value="RAN-SPECIFIC GTPASE-ACTIVATING PROTEIN 30-RELATED"/>
    <property type="match status" value="1"/>
</dbReference>
<dbReference type="InParanoid" id="G8JV31"/>
<dbReference type="OMA" id="QSMFFTA"/>
<dbReference type="EMBL" id="CP002502">
    <property type="protein sequence ID" value="AET40510.1"/>
    <property type="molecule type" value="Genomic_DNA"/>
</dbReference>
<accession>G8JV31</accession>
<feature type="region of interest" description="Disordered" evidence="2">
    <location>
        <begin position="327"/>
        <end position="346"/>
    </location>
</feature>
<dbReference type="PANTHER" id="PTHR31010:SF2">
    <property type="entry name" value="RAN-SPECIFIC GTPASE-ACTIVATING PROTEIN 30"/>
    <property type="match status" value="1"/>
</dbReference>
<dbReference type="InterPro" id="IPR008812">
    <property type="entry name" value="Ran_GTP-bd-rel"/>
</dbReference>
<dbReference type="HOGENOM" id="CLU_014536_0_0_1"/>
<dbReference type="AlphaFoldDB" id="G8JV31"/>
<keyword evidence="4" id="KW-1185">Reference proteome</keyword>
<evidence type="ECO:0000256" key="2">
    <source>
        <dbReference type="SAM" id="MobiDB-lite"/>
    </source>
</evidence>
<dbReference type="Pfam" id="PF05508">
    <property type="entry name" value="Ran-binding"/>
    <property type="match status" value="1"/>
</dbReference>
<feature type="coiled-coil region" evidence="1">
    <location>
        <begin position="44"/>
        <end position="106"/>
    </location>
</feature>
<gene>
    <name evidence="3" type="ordered locus">Ecym_6117</name>
</gene>